<evidence type="ECO:0000256" key="1">
    <source>
        <dbReference type="SAM" id="MobiDB-lite"/>
    </source>
</evidence>
<dbReference type="AlphaFoldDB" id="A0A3L8S9W6"/>
<dbReference type="Proteomes" id="UP000276834">
    <property type="component" value="Unassembled WGS sequence"/>
</dbReference>
<dbReference type="EMBL" id="QUSF01000037">
    <property type="protein sequence ID" value="RLV98825.1"/>
    <property type="molecule type" value="Genomic_DNA"/>
</dbReference>
<evidence type="ECO:0000313" key="3">
    <source>
        <dbReference type="Proteomes" id="UP000276834"/>
    </source>
</evidence>
<organism evidence="2 3">
    <name type="scientific">Chloebia gouldiae</name>
    <name type="common">Gouldian finch</name>
    <name type="synonym">Erythrura gouldiae</name>
    <dbReference type="NCBI Taxonomy" id="44316"/>
    <lineage>
        <taxon>Eukaryota</taxon>
        <taxon>Metazoa</taxon>
        <taxon>Chordata</taxon>
        <taxon>Craniata</taxon>
        <taxon>Vertebrata</taxon>
        <taxon>Euteleostomi</taxon>
        <taxon>Archelosauria</taxon>
        <taxon>Archosauria</taxon>
        <taxon>Dinosauria</taxon>
        <taxon>Saurischia</taxon>
        <taxon>Theropoda</taxon>
        <taxon>Coelurosauria</taxon>
        <taxon>Aves</taxon>
        <taxon>Neognathae</taxon>
        <taxon>Neoaves</taxon>
        <taxon>Telluraves</taxon>
        <taxon>Australaves</taxon>
        <taxon>Passeriformes</taxon>
        <taxon>Passeroidea</taxon>
        <taxon>Passeridae</taxon>
        <taxon>Chloebia</taxon>
    </lineage>
</organism>
<sequence length="102" mass="10451">MAARILHRLRHALAGEGGREEPAGGGGDAEDCPESSELEDDTEGLSTRLSGTLSFTSHEDEEEEEEGDGASEELEEPPQAPGAAAGTEDGGRCWGGELGGLG</sequence>
<protein>
    <submittedName>
        <fullName evidence="2">Uncharacterized protein</fullName>
    </submittedName>
</protein>
<feature type="compositionally biased region" description="Basic residues" evidence="1">
    <location>
        <begin position="1"/>
        <end position="11"/>
    </location>
</feature>
<keyword evidence="3" id="KW-1185">Reference proteome</keyword>
<reference evidence="2 3" key="1">
    <citation type="journal article" date="2018" name="Proc. R. Soc. B">
        <title>A non-coding region near Follistatin controls head colour polymorphism in the Gouldian finch.</title>
        <authorList>
            <person name="Toomey M.B."/>
            <person name="Marques C.I."/>
            <person name="Andrade P."/>
            <person name="Araujo P.M."/>
            <person name="Sabatino S."/>
            <person name="Gazda M.A."/>
            <person name="Afonso S."/>
            <person name="Lopes R.J."/>
            <person name="Corbo J.C."/>
            <person name="Carneiro M."/>
        </authorList>
    </citation>
    <scope>NUCLEOTIDE SEQUENCE [LARGE SCALE GENOMIC DNA]</scope>
    <source>
        <strain evidence="2">Red01</strain>
        <tissue evidence="2">Muscle</tissue>
    </source>
</reference>
<comment type="caution">
    <text evidence="2">The sequence shown here is derived from an EMBL/GenBank/DDBJ whole genome shotgun (WGS) entry which is preliminary data.</text>
</comment>
<feature type="compositionally biased region" description="Gly residues" evidence="1">
    <location>
        <begin position="92"/>
        <end position="102"/>
    </location>
</feature>
<proteinExistence type="predicted"/>
<name>A0A3L8S9W6_CHLGU</name>
<evidence type="ECO:0000313" key="2">
    <source>
        <dbReference type="EMBL" id="RLV98825.1"/>
    </source>
</evidence>
<accession>A0A3L8S9W6</accession>
<feature type="compositionally biased region" description="Acidic residues" evidence="1">
    <location>
        <begin position="28"/>
        <end position="43"/>
    </location>
</feature>
<gene>
    <name evidence="2" type="ORF">DV515_00010426</name>
</gene>
<feature type="region of interest" description="Disordered" evidence="1">
    <location>
        <begin position="1"/>
        <end position="102"/>
    </location>
</feature>
<feature type="compositionally biased region" description="Acidic residues" evidence="1">
    <location>
        <begin position="59"/>
        <end position="76"/>
    </location>
</feature>
<feature type="compositionally biased region" description="Polar residues" evidence="1">
    <location>
        <begin position="44"/>
        <end position="56"/>
    </location>
</feature>